<proteinExistence type="inferred from homology"/>
<gene>
    <name evidence="6" type="ORF">CYNAS_LOCUS8117</name>
</gene>
<evidence type="ECO:0000256" key="4">
    <source>
        <dbReference type="ARBA" id="ARBA00023157"/>
    </source>
</evidence>
<dbReference type="Proteomes" id="UP001176961">
    <property type="component" value="Unassembled WGS sequence"/>
</dbReference>
<keyword evidence="7" id="KW-1185">Reference proteome</keyword>
<comment type="subunit">
    <text evidence="2">Homodimer; disulfide-linked.</text>
</comment>
<keyword evidence="3" id="KW-0372">Hormone</keyword>
<organism evidence="6 7">
    <name type="scientific">Cylicocyclus nassatus</name>
    <name type="common">Nematode worm</name>
    <dbReference type="NCBI Taxonomy" id="53992"/>
    <lineage>
        <taxon>Eukaryota</taxon>
        <taxon>Metazoa</taxon>
        <taxon>Ecdysozoa</taxon>
        <taxon>Nematoda</taxon>
        <taxon>Chromadorea</taxon>
        <taxon>Rhabditida</taxon>
        <taxon>Rhabditina</taxon>
        <taxon>Rhabditomorpha</taxon>
        <taxon>Strongyloidea</taxon>
        <taxon>Strongylidae</taxon>
        <taxon>Cylicocyclus</taxon>
    </lineage>
</organism>
<feature type="signal peptide" evidence="5">
    <location>
        <begin position="1"/>
        <end position="21"/>
    </location>
</feature>
<dbReference type="GO" id="GO:0005615">
    <property type="term" value="C:extracellular space"/>
    <property type="evidence" value="ECO:0007669"/>
    <property type="project" value="TreeGrafter"/>
</dbReference>
<keyword evidence="5" id="KW-0732">Signal</keyword>
<dbReference type="GO" id="GO:0006874">
    <property type="term" value="P:intracellular calcium ion homeostasis"/>
    <property type="evidence" value="ECO:0007669"/>
    <property type="project" value="TreeGrafter"/>
</dbReference>
<protein>
    <submittedName>
        <fullName evidence="6">Uncharacterized protein</fullName>
    </submittedName>
</protein>
<dbReference type="AlphaFoldDB" id="A0AA36M225"/>
<dbReference type="GO" id="GO:0005179">
    <property type="term" value="F:hormone activity"/>
    <property type="evidence" value="ECO:0007669"/>
    <property type="project" value="UniProtKB-KW"/>
</dbReference>
<dbReference type="InterPro" id="IPR004978">
    <property type="entry name" value="Stanniocalcin"/>
</dbReference>
<feature type="chain" id="PRO_5041415226" evidence="5">
    <location>
        <begin position="22"/>
        <end position="206"/>
    </location>
</feature>
<sequence>MLFKTFIVVITALLSLPRVEDILSGRCNAYREFEAAASCGEKGYLMQFGLRNCMIFNTPGVRSRYTAEGREFLECVSKCLIEHLQNVFSKGISNCPELDKSAFDSHVPCFSECGFCKICKSEKFALLSSFDKYDLLSYEVIKAGASEGRYLFIVMENVDLGSSRFGQFIQRPSAKLSNNKKEENREGYNTKDLLLICQSPVVIYQA</sequence>
<name>A0AA36M225_CYLNA</name>
<evidence type="ECO:0000313" key="6">
    <source>
        <dbReference type="EMBL" id="CAJ0596134.1"/>
    </source>
</evidence>
<reference evidence="6" key="1">
    <citation type="submission" date="2023-07" db="EMBL/GenBank/DDBJ databases">
        <authorList>
            <consortium name="CYATHOMIX"/>
        </authorList>
    </citation>
    <scope>NUCLEOTIDE SEQUENCE</scope>
    <source>
        <strain evidence="6">N/A</strain>
    </source>
</reference>
<dbReference type="PANTHER" id="PTHR11245">
    <property type="entry name" value="STANNIOCALCIN"/>
    <property type="match status" value="1"/>
</dbReference>
<comment type="caution">
    <text evidence="6">The sequence shown here is derived from an EMBL/GenBank/DDBJ whole genome shotgun (WGS) entry which is preliminary data.</text>
</comment>
<evidence type="ECO:0000256" key="5">
    <source>
        <dbReference type="SAM" id="SignalP"/>
    </source>
</evidence>
<dbReference type="EMBL" id="CATQJL010000112">
    <property type="protein sequence ID" value="CAJ0596134.1"/>
    <property type="molecule type" value="Genomic_DNA"/>
</dbReference>
<evidence type="ECO:0000256" key="2">
    <source>
        <dbReference type="ARBA" id="ARBA00011748"/>
    </source>
</evidence>
<evidence type="ECO:0000313" key="7">
    <source>
        <dbReference type="Proteomes" id="UP001176961"/>
    </source>
</evidence>
<comment type="similarity">
    <text evidence="1">Belongs to the stanniocalcin family.</text>
</comment>
<dbReference type="PANTHER" id="PTHR11245:SF6">
    <property type="entry name" value="DUF19 DOMAIN-CONTAINING PROTEIN"/>
    <property type="match status" value="1"/>
</dbReference>
<evidence type="ECO:0000256" key="3">
    <source>
        <dbReference type="ARBA" id="ARBA00022702"/>
    </source>
</evidence>
<keyword evidence="4" id="KW-1015">Disulfide bond</keyword>
<accession>A0AA36M225</accession>
<evidence type="ECO:0000256" key="1">
    <source>
        <dbReference type="ARBA" id="ARBA00008693"/>
    </source>
</evidence>